<feature type="transmembrane region" description="Helical" evidence="1">
    <location>
        <begin position="162"/>
        <end position="184"/>
    </location>
</feature>
<gene>
    <name evidence="2" type="ORF">SI65_00550</name>
</gene>
<evidence type="ECO:0000256" key="1">
    <source>
        <dbReference type="SAM" id="Phobius"/>
    </source>
</evidence>
<dbReference type="VEuPathDB" id="FungiDB:SI65_00550"/>
<name>A0A1E3BQA3_ASPCR</name>
<dbReference type="STRING" id="573508.A0A1E3BQA3"/>
<evidence type="ECO:0000313" key="3">
    <source>
        <dbReference type="Proteomes" id="UP000094569"/>
    </source>
</evidence>
<feature type="transmembrane region" description="Helical" evidence="1">
    <location>
        <begin position="266"/>
        <end position="286"/>
    </location>
</feature>
<dbReference type="OrthoDB" id="5412502at2759"/>
<dbReference type="Proteomes" id="UP000094569">
    <property type="component" value="Unassembled WGS sequence"/>
</dbReference>
<proteinExistence type="predicted"/>
<reference evidence="2 3" key="1">
    <citation type="journal article" date="2016" name="BMC Genomics">
        <title>Comparative genomic and transcriptomic analyses of the Fuzhuan brick tea-fermentation fungus Aspergillus cristatus.</title>
        <authorList>
            <person name="Ge Y."/>
            <person name="Wang Y."/>
            <person name="Liu Y."/>
            <person name="Tan Y."/>
            <person name="Ren X."/>
            <person name="Zhang X."/>
            <person name="Hyde K.D."/>
            <person name="Liu Y."/>
            <person name="Liu Z."/>
        </authorList>
    </citation>
    <scope>NUCLEOTIDE SEQUENCE [LARGE SCALE GENOMIC DNA]</scope>
    <source>
        <strain evidence="2 3">GZAAS20.1005</strain>
    </source>
</reference>
<keyword evidence="1" id="KW-1133">Transmembrane helix</keyword>
<sequence length="419" mass="47543">MAWFPSERSKPDGWKFDIVSLVAVIGESTIERHTQLITASRLSWIPRLIPAPQTLLKTKRPERLPPVKDVEIFGVHSGTKVTELNFFADVIHKIQGLEQYEFRRYEITKQPDNMLCRNASQSLVMAGVALAEQGQIYKRKDKKDKKDKTPNEIIIDHPFQPFSTLTIVTVASILMTIGLFIWAALIHDGVAMIAIATMSASTSIACWANTWHPTLSSRPTSNVVPPGDIVIKTRTGAFVVVHCDEEVTRELYTCADTCRYRFEDGVLQVMLGIGTVLLMASIIFFTNCGWTMQTAIGMAYIILNMMYWVIPFVMGDEKTWDMSLYQKRYNAKFDRTLDTNASYTQTLWYAIKETRSVEWVKRGGAAPNTGFWEEWLKLAQENVDKGNFGWDAVGVKNELMNKATQATRKQSRRSLSMCL</sequence>
<accession>A0A1E3BQA3</accession>
<protein>
    <submittedName>
        <fullName evidence="2">Uncharacterized protein</fullName>
    </submittedName>
</protein>
<comment type="caution">
    <text evidence="2">The sequence shown here is derived from an EMBL/GenBank/DDBJ whole genome shotgun (WGS) entry which is preliminary data.</text>
</comment>
<keyword evidence="1" id="KW-0812">Transmembrane</keyword>
<evidence type="ECO:0000313" key="2">
    <source>
        <dbReference type="EMBL" id="ODM22961.1"/>
    </source>
</evidence>
<keyword evidence="3" id="KW-1185">Reference proteome</keyword>
<dbReference type="AlphaFoldDB" id="A0A1E3BQA3"/>
<organism evidence="2 3">
    <name type="scientific">Aspergillus cristatus</name>
    <name type="common">Chinese Fuzhuan brick tea-fermentation fungus</name>
    <name type="synonym">Eurotium cristatum</name>
    <dbReference type="NCBI Taxonomy" id="573508"/>
    <lineage>
        <taxon>Eukaryota</taxon>
        <taxon>Fungi</taxon>
        <taxon>Dikarya</taxon>
        <taxon>Ascomycota</taxon>
        <taxon>Pezizomycotina</taxon>
        <taxon>Eurotiomycetes</taxon>
        <taxon>Eurotiomycetidae</taxon>
        <taxon>Eurotiales</taxon>
        <taxon>Aspergillaceae</taxon>
        <taxon>Aspergillus</taxon>
        <taxon>Aspergillus subgen. Aspergillus</taxon>
    </lineage>
</organism>
<feature type="transmembrane region" description="Helical" evidence="1">
    <location>
        <begin position="292"/>
        <end position="314"/>
    </location>
</feature>
<keyword evidence="1" id="KW-0472">Membrane</keyword>
<dbReference type="EMBL" id="JXNT01000001">
    <property type="protein sequence ID" value="ODM22961.1"/>
    <property type="molecule type" value="Genomic_DNA"/>
</dbReference>